<evidence type="ECO:0000313" key="2">
    <source>
        <dbReference type="EMBL" id="ALH94519.1"/>
    </source>
</evidence>
<accession>A0A0N9V5L4</accession>
<dbReference type="EMBL" id="CP012808">
    <property type="protein sequence ID" value="ALH94519.1"/>
    <property type="molecule type" value="Genomic_DNA"/>
</dbReference>
<dbReference type="AlphaFoldDB" id="A0A0N9V5L4"/>
<dbReference type="Proteomes" id="UP000064939">
    <property type="component" value="Chromosome"/>
</dbReference>
<keyword evidence="3" id="KW-1185">Reference proteome</keyword>
<organism evidence="2 3">
    <name type="scientific">Acinetobacter equi</name>
    <dbReference type="NCBI Taxonomy" id="1324350"/>
    <lineage>
        <taxon>Bacteria</taxon>
        <taxon>Pseudomonadati</taxon>
        <taxon>Pseudomonadota</taxon>
        <taxon>Gammaproteobacteria</taxon>
        <taxon>Moraxellales</taxon>
        <taxon>Moraxellaceae</taxon>
        <taxon>Acinetobacter</taxon>
    </lineage>
</organism>
<feature type="signal peptide" evidence="1">
    <location>
        <begin position="1"/>
        <end position="25"/>
    </location>
</feature>
<proteinExistence type="predicted"/>
<dbReference type="KEGG" id="aei:AOY20_02605"/>
<sequence length="186" mass="21557">MKTSTFLSICLVFISSFSLTSSIFAITTLELQNLVQCNNLNIEDYRHFSDHYDEKLRQLGWKQDFNLSQYPIYIYTHSKPFVFFERPTQEIAISRNTFTAIYRDVDIQDLSNTLDIPPSPFLNNSSRFQGEKLVHIVPATNHHLTYYIKQVLLEVENSSSTALLGCRFEIDKAEMEKLLRKLGTSS</sequence>
<protein>
    <submittedName>
        <fullName evidence="2">Uncharacterized protein</fullName>
    </submittedName>
</protein>
<dbReference type="OrthoDB" id="6712579at2"/>
<evidence type="ECO:0000256" key="1">
    <source>
        <dbReference type="SAM" id="SignalP"/>
    </source>
</evidence>
<evidence type="ECO:0000313" key="3">
    <source>
        <dbReference type="Proteomes" id="UP000064939"/>
    </source>
</evidence>
<dbReference type="STRING" id="1324350.AOY20_02605"/>
<gene>
    <name evidence="2" type="ORF">AOY20_02605</name>
</gene>
<keyword evidence="1" id="KW-0732">Signal</keyword>
<name>A0A0N9V5L4_9GAMM</name>
<reference evidence="2 3" key="1">
    <citation type="journal article" date="2015" name="Int. J. Syst. Evol. Microbiol.">
        <title>Acinetobacter equi sp. nov. isolated from horse faeces.</title>
        <authorList>
            <person name="Poppel M.T."/>
            <person name="Skiebe E."/>
            <person name="Laue M."/>
            <person name="Bergmann H."/>
            <person name="Ebersberger I."/>
            <person name="Garn T."/>
            <person name="Fruth A."/>
            <person name="Baumgardt S."/>
            <person name="Busse H.J."/>
            <person name="Wilharm G."/>
        </authorList>
    </citation>
    <scope>NUCLEOTIDE SEQUENCE [LARGE SCALE GENOMIC DNA]</scope>
    <source>
        <strain evidence="2 3">114</strain>
    </source>
</reference>
<feature type="chain" id="PRO_5006039283" evidence="1">
    <location>
        <begin position="26"/>
        <end position="186"/>
    </location>
</feature>
<dbReference type="RefSeq" id="WP_054580423.1">
    <property type="nucleotide sequence ID" value="NZ_CP012808.1"/>
</dbReference>